<dbReference type="STRING" id="66969.Lwal_1383"/>
<comment type="caution">
    <text evidence="1">The sequence shown here is derived from an EMBL/GenBank/DDBJ whole genome shotgun (WGS) entry which is preliminary data.</text>
</comment>
<accession>A0A0W1AD67</accession>
<dbReference type="OrthoDB" id="9800597at2"/>
<dbReference type="Pfam" id="PF01257">
    <property type="entry name" value="2Fe-2S_thioredx"/>
    <property type="match status" value="1"/>
</dbReference>
<dbReference type="RefSeq" id="WP_058480087.1">
    <property type="nucleotide sequence ID" value="NZ_CAAAIQ010000007.1"/>
</dbReference>
<dbReference type="Proteomes" id="UP000054729">
    <property type="component" value="Unassembled WGS sequence"/>
</dbReference>
<reference evidence="1 2" key="1">
    <citation type="submission" date="2015-11" db="EMBL/GenBank/DDBJ databases">
        <title>Genomic analysis of 38 Legionella species identifies large and diverse effector repertoires.</title>
        <authorList>
            <person name="Burstein D."/>
            <person name="Amaro F."/>
            <person name="Zusman T."/>
            <person name="Lifshitz Z."/>
            <person name="Cohen O."/>
            <person name="Gilbert J.A."/>
            <person name="Pupko T."/>
            <person name="Shuman H.A."/>
            <person name="Segal G."/>
        </authorList>
    </citation>
    <scope>NUCLEOTIDE SEQUENCE [LARGE SCALE GENOMIC DNA]</scope>
    <source>
        <strain evidence="1 2">ATCC 51914</strain>
    </source>
</reference>
<sequence length="107" mass="11994">MSYYTKHIFLCTNQKAAGKQCCANSGGEHYLEYLKSRLLELDEHGPGKFRISKSGCLGRCSSGPCIVIYPEGIWYTYSSTEDIEEIIQSHLINGKVVDKLVIENPAF</sequence>
<gene>
    <name evidence="1" type="ORF">Lwal_1383</name>
</gene>
<evidence type="ECO:0000313" key="2">
    <source>
        <dbReference type="Proteomes" id="UP000054729"/>
    </source>
</evidence>
<dbReference type="CDD" id="cd02980">
    <property type="entry name" value="TRX_Fd_family"/>
    <property type="match status" value="1"/>
</dbReference>
<name>A0A0W1AD67_9GAMM</name>
<proteinExistence type="predicted"/>
<keyword evidence="2" id="KW-1185">Reference proteome</keyword>
<dbReference type="PATRIC" id="fig|66969.6.peg.1517"/>
<dbReference type="AlphaFoldDB" id="A0A0W1AD67"/>
<dbReference type="SUPFAM" id="SSF52833">
    <property type="entry name" value="Thioredoxin-like"/>
    <property type="match status" value="1"/>
</dbReference>
<protein>
    <submittedName>
        <fullName evidence="1">(2Fe-2S) ferredoxin</fullName>
    </submittedName>
</protein>
<dbReference type="InterPro" id="IPR036249">
    <property type="entry name" value="Thioredoxin-like_sf"/>
</dbReference>
<dbReference type="Gene3D" id="3.40.30.10">
    <property type="entry name" value="Glutaredoxin"/>
    <property type="match status" value="1"/>
</dbReference>
<dbReference type="EMBL" id="LNZB01000036">
    <property type="protein sequence ID" value="KTD79311.1"/>
    <property type="molecule type" value="Genomic_DNA"/>
</dbReference>
<evidence type="ECO:0000313" key="1">
    <source>
        <dbReference type="EMBL" id="KTD79311.1"/>
    </source>
</evidence>
<organism evidence="1 2">
    <name type="scientific">Legionella waltersii</name>
    <dbReference type="NCBI Taxonomy" id="66969"/>
    <lineage>
        <taxon>Bacteria</taxon>
        <taxon>Pseudomonadati</taxon>
        <taxon>Pseudomonadota</taxon>
        <taxon>Gammaproteobacteria</taxon>
        <taxon>Legionellales</taxon>
        <taxon>Legionellaceae</taxon>
        <taxon>Legionella</taxon>
    </lineage>
</organism>